<dbReference type="AlphaFoldDB" id="A0A383CF48"/>
<name>A0A383CF48_9ZZZZ</name>
<dbReference type="EMBL" id="UINC01208312">
    <property type="protein sequence ID" value="SVE30791.1"/>
    <property type="molecule type" value="Genomic_DNA"/>
</dbReference>
<sequence>IQYNTEAAAEIFKGGTEGGGIFKYMDGSFGFNFFSPIRAHTILADCSIN</sequence>
<protein>
    <submittedName>
        <fullName evidence="1">Uncharacterized protein</fullName>
    </submittedName>
</protein>
<organism evidence="1">
    <name type="scientific">marine metagenome</name>
    <dbReference type="NCBI Taxonomy" id="408172"/>
    <lineage>
        <taxon>unclassified sequences</taxon>
        <taxon>metagenomes</taxon>
        <taxon>ecological metagenomes</taxon>
    </lineage>
</organism>
<reference evidence="1" key="1">
    <citation type="submission" date="2018-05" db="EMBL/GenBank/DDBJ databases">
        <authorList>
            <person name="Lanie J.A."/>
            <person name="Ng W.-L."/>
            <person name="Kazmierczak K.M."/>
            <person name="Andrzejewski T.M."/>
            <person name="Davidsen T.M."/>
            <person name="Wayne K.J."/>
            <person name="Tettelin H."/>
            <person name="Glass J.I."/>
            <person name="Rusch D."/>
            <person name="Podicherti R."/>
            <person name="Tsui H.-C.T."/>
            <person name="Winkler M.E."/>
        </authorList>
    </citation>
    <scope>NUCLEOTIDE SEQUENCE</scope>
</reference>
<proteinExistence type="predicted"/>
<accession>A0A383CF48</accession>
<gene>
    <name evidence="1" type="ORF">METZ01_LOCUS483645</name>
</gene>
<evidence type="ECO:0000313" key="1">
    <source>
        <dbReference type="EMBL" id="SVE30791.1"/>
    </source>
</evidence>
<feature type="non-terminal residue" evidence="1">
    <location>
        <position position="1"/>
    </location>
</feature>